<dbReference type="SMART" id="SM00387">
    <property type="entry name" value="HATPase_c"/>
    <property type="match status" value="1"/>
</dbReference>
<dbReference type="Gene3D" id="3.30.565.10">
    <property type="entry name" value="Histidine kinase-like ATPase, C-terminal domain"/>
    <property type="match status" value="1"/>
</dbReference>
<dbReference type="InterPro" id="IPR003594">
    <property type="entry name" value="HATPase_dom"/>
</dbReference>
<dbReference type="EMBL" id="FNHP01000001">
    <property type="protein sequence ID" value="SDL95302.1"/>
    <property type="molecule type" value="Genomic_DNA"/>
</dbReference>
<dbReference type="STRING" id="1527607.SAMN05428957_101268"/>
<dbReference type="CDD" id="cd16917">
    <property type="entry name" value="HATPase_UhpB-NarQ-NarX-like"/>
    <property type="match status" value="1"/>
</dbReference>
<evidence type="ECO:0000313" key="6">
    <source>
        <dbReference type="EMBL" id="SDL95302.1"/>
    </source>
</evidence>
<reference evidence="7" key="1">
    <citation type="submission" date="2016-10" db="EMBL/GenBank/DDBJ databases">
        <authorList>
            <person name="Varghese N."/>
            <person name="Submissions S."/>
        </authorList>
    </citation>
    <scope>NUCLEOTIDE SEQUENCE [LARGE SCALE GENOMIC DNA]</scope>
    <source>
        <strain evidence="7">EPL6</strain>
    </source>
</reference>
<accession>A0A1G9P8V9</accession>
<organism evidence="6 7">
    <name type="scientific">Oryzisolibacter propanilivorax</name>
    <dbReference type="NCBI Taxonomy" id="1527607"/>
    <lineage>
        <taxon>Bacteria</taxon>
        <taxon>Pseudomonadati</taxon>
        <taxon>Pseudomonadota</taxon>
        <taxon>Betaproteobacteria</taxon>
        <taxon>Burkholderiales</taxon>
        <taxon>Comamonadaceae</taxon>
        <taxon>Oryzisolibacter</taxon>
    </lineage>
</organism>
<name>A0A1G9P8V9_9BURK</name>
<dbReference type="PANTHER" id="PTHR24421">
    <property type="entry name" value="NITRATE/NITRITE SENSOR PROTEIN NARX-RELATED"/>
    <property type="match status" value="1"/>
</dbReference>
<dbReference type="RefSeq" id="WP_245703762.1">
    <property type="nucleotide sequence ID" value="NZ_FNHP01000001.1"/>
</dbReference>
<dbReference type="InterPro" id="IPR050482">
    <property type="entry name" value="Sensor_HK_TwoCompSys"/>
</dbReference>
<keyword evidence="1" id="KW-0808">Transferase</keyword>
<dbReference type="InterPro" id="IPR011712">
    <property type="entry name" value="Sig_transdc_His_kin_sub3_dim/P"/>
</dbReference>
<evidence type="ECO:0000313" key="7">
    <source>
        <dbReference type="Proteomes" id="UP000198552"/>
    </source>
</evidence>
<proteinExistence type="predicted"/>
<dbReference type="PANTHER" id="PTHR24421:SF58">
    <property type="entry name" value="SIGNAL TRANSDUCTION HISTIDINE-PROTEIN KINASE_PHOSPHATASE UHPB"/>
    <property type="match status" value="1"/>
</dbReference>
<keyword evidence="3" id="KW-0902">Two-component regulatory system</keyword>
<feature type="domain" description="Histidine kinase/HSP90-like ATPase" evidence="5">
    <location>
        <begin position="159"/>
        <end position="256"/>
    </location>
</feature>
<keyword evidence="4" id="KW-0812">Transmembrane</keyword>
<dbReference type="GO" id="GO:0046983">
    <property type="term" value="F:protein dimerization activity"/>
    <property type="evidence" value="ECO:0007669"/>
    <property type="project" value="InterPro"/>
</dbReference>
<dbReference type="Pfam" id="PF07730">
    <property type="entry name" value="HisKA_3"/>
    <property type="match status" value="1"/>
</dbReference>
<evidence type="ECO:0000256" key="4">
    <source>
        <dbReference type="SAM" id="Phobius"/>
    </source>
</evidence>
<evidence type="ECO:0000256" key="2">
    <source>
        <dbReference type="ARBA" id="ARBA00022777"/>
    </source>
</evidence>
<evidence type="ECO:0000259" key="5">
    <source>
        <dbReference type="SMART" id="SM00387"/>
    </source>
</evidence>
<protein>
    <submittedName>
        <fullName evidence="6">Signal transduction histidine kinase</fullName>
    </submittedName>
</protein>
<dbReference type="InterPro" id="IPR036890">
    <property type="entry name" value="HATPase_C_sf"/>
</dbReference>
<gene>
    <name evidence="6" type="ORF">SAMN05428957_101268</name>
</gene>
<dbReference type="Proteomes" id="UP000198552">
    <property type="component" value="Unassembled WGS sequence"/>
</dbReference>
<dbReference type="SUPFAM" id="SSF55874">
    <property type="entry name" value="ATPase domain of HSP90 chaperone/DNA topoisomerase II/histidine kinase"/>
    <property type="match status" value="1"/>
</dbReference>
<keyword evidence="4" id="KW-0472">Membrane</keyword>
<keyword evidence="4" id="KW-1133">Transmembrane helix</keyword>
<dbReference type="GO" id="GO:0000155">
    <property type="term" value="F:phosphorelay sensor kinase activity"/>
    <property type="evidence" value="ECO:0007669"/>
    <property type="project" value="InterPro"/>
</dbReference>
<keyword evidence="7" id="KW-1185">Reference proteome</keyword>
<dbReference type="GO" id="GO:0016020">
    <property type="term" value="C:membrane"/>
    <property type="evidence" value="ECO:0007669"/>
    <property type="project" value="InterPro"/>
</dbReference>
<evidence type="ECO:0000256" key="1">
    <source>
        <dbReference type="ARBA" id="ARBA00022679"/>
    </source>
</evidence>
<feature type="transmembrane region" description="Helical" evidence="4">
    <location>
        <begin position="29"/>
        <end position="48"/>
    </location>
</feature>
<dbReference type="Pfam" id="PF02518">
    <property type="entry name" value="HATPase_c"/>
    <property type="match status" value="1"/>
</dbReference>
<sequence>MQLLLCGLLLAAAGWSAQAIRYAQWLLLGLSMVLASLILLRLPGDLLWRPRRSKRTSREVVLERQRIARDLHDHVGSRIVGVMARLDRDDAALQPLAQALEQCLLELRLVVDSMDGDDDVLPGRLARLRHRLQPALDQRGIALRWNVGGARDVNWPSGEAAREFSAIVQEAISNILQHADATELSLTLQPLGPPDIPPEAWCLQVRDNGRGLQAGVDTGQGLANMRRRAERQGAHWELVPVTSGGTCVQVTMPASARQSCRAQIEALAQSAGQKGA</sequence>
<evidence type="ECO:0000256" key="3">
    <source>
        <dbReference type="ARBA" id="ARBA00023012"/>
    </source>
</evidence>
<dbReference type="AlphaFoldDB" id="A0A1G9P8V9"/>
<keyword evidence="2 6" id="KW-0418">Kinase</keyword>